<feature type="transmembrane region" description="Helical" evidence="8">
    <location>
        <begin position="54"/>
        <end position="73"/>
    </location>
</feature>
<name>A0ABR9AVE4_9BACL</name>
<keyword evidence="3" id="KW-0813">Transport</keyword>
<dbReference type="CDD" id="cd06550">
    <property type="entry name" value="TM_ABC_iron-siderophores_like"/>
    <property type="match status" value="1"/>
</dbReference>
<dbReference type="PANTHER" id="PTHR30472">
    <property type="entry name" value="FERRIC ENTEROBACTIN TRANSPORT SYSTEM PERMEASE PROTEIN"/>
    <property type="match status" value="1"/>
</dbReference>
<keyword evidence="5 8" id="KW-0812">Transmembrane</keyword>
<keyword evidence="7 8" id="KW-0472">Membrane</keyword>
<evidence type="ECO:0000313" key="9">
    <source>
        <dbReference type="EMBL" id="MBD8498044.1"/>
    </source>
</evidence>
<comment type="caution">
    <text evidence="9">The sequence shown here is derived from an EMBL/GenBank/DDBJ whole genome shotgun (WGS) entry which is preliminary data.</text>
</comment>
<evidence type="ECO:0000256" key="3">
    <source>
        <dbReference type="ARBA" id="ARBA00022448"/>
    </source>
</evidence>
<evidence type="ECO:0000256" key="8">
    <source>
        <dbReference type="SAM" id="Phobius"/>
    </source>
</evidence>
<feature type="transmembrane region" description="Helical" evidence="8">
    <location>
        <begin position="110"/>
        <end position="128"/>
    </location>
</feature>
<dbReference type="PANTHER" id="PTHR30472:SF1">
    <property type="entry name" value="FE(3+) DICITRATE TRANSPORT SYSTEM PERMEASE PROTEIN FECC-RELATED"/>
    <property type="match status" value="1"/>
</dbReference>
<evidence type="ECO:0000256" key="4">
    <source>
        <dbReference type="ARBA" id="ARBA00022475"/>
    </source>
</evidence>
<keyword evidence="6 8" id="KW-1133">Transmembrane helix</keyword>
<protein>
    <submittedName>
        <fullName evidence="9">Iron ABC transporter permease</fullName>
    </submittedName>
</protein>
<dbReference type="SUPFAM" id="SSF81345">
    <property type="entry name" value="ABC transporter involved in vitamin B12 uptake, BtuC"/>
    <property type="match status" value="1"/>
</dbReference>
<comment type="similarity">
    <text evidence="2">Belongs to the binding-protein-dependent transport system permease family. FecCD subfamily.</text>
</comment>
<dbReference type="InterPro" id="IPR000522">
    <property type="entry name" value="ABC_transptr_permease_BtuC"/>
</dbReference>
<comment type="subcellular location">
    <subcellularLocation>
        <location evidence="1">Cell membrane</location>
        <topology evidence="1">Multi-pass membrane protein</topology>
    </subcellularLocation>
</comment>
<evidence type="ECO:0000256" key="7">
    <source>
        <dbReference type="ARBA" id="ARBA00023136"/>
    </source>
</evidence>
<dbReference type="Gene3D" id="1.10.3470.10">
    <property type="entry name" value="ABC transporter involved in vitamin B12 uptake, BtuC"/>
    <property type="match status" value="1"/>
</dbReference>
<keyword evidence="10" id="KW-1185">Reference proteome</keyword>
<evidence type="ECO:0000256" key="6">
    <source>
        <dbReference type="ARBA" id="ARBA00022989"/>
    </source>
</evidence>
<accession>A0ABR9AVE4</accession>
<organism evidence="9 10">
    <name type="scientific">Paenibacillus arenosi</name>
    <dbReference type="NCBI Taxonomy" id="2774142"/>
    <lineage>
        <taxon>Bacteria</taxon>
        <taxon>Bacillati</taxon>
        <taxon>Bacillota</taxon>
        <taxon>Bacilli</taxon>
        <taxon>Bacillales</taxon>
        <taxon>Paenibacillaceae</taxon>
        <taxon>Paenibacillus</taxon>
    </lineage>
</organism>
<proteinExistence type="inferred from homology"/>
<dbReference type="EMBL" id="JACYTN010000003">
    <property type="protein sequence ID" value="MBD8498044.1"/>
    <property type="molecule type" value="Genomic_DNA"/>
</dbReference>
<dbReference type="Proteomes" id="UP000634529">
    <property type="component" value="Unassembled WGS sequence"/>
</dbReference>
<reference evidence="9 10" key="1">
    <citation type="submission" date="2020-09" db="EMBL/GenBank/DDBJ databases">
        <title>Paenibacillus sp. CAU 1523 isolated from sand of Haeundae Beach.</title>
        <authorList>
            <person name="Kim W."/>
        </authorList>
    </citation>
    <scope>NUCLEOTIDE SEQUENCE [LARGE SCALE GENOMIC DNA]</scope>
    <source>
        <strain evidence="9 10">CAU 1523</strain>
    </source>
</reference>
<evidence type="ECO:0000256" key="1">
    <source>
        <dbReference type="ARBA" id="ARBA00004651"/>
    </source>
</evidence>
<evidence type="ECO:0000313" key="10">
    <source>
        <dbReference type="Proteomes" id="UP000634529"/>
    </source>
</evidence>
<dbReference type="Pfam" id="PF01032">
    <property type="entry name" value="FecCD"/>
    <property type="match status" value="1"/>
</dbReference>
<feature type="transmembrane region" description="Helical" evidence="8">
    <location>
        <begin position="137"/>
        <end position="160"/>
    </location>
</feature>
<feature type="transmembrane region" description="Helical" evidence="8">
    <location>
        <begin position="85"/>
        <end position="104"/>
    </location>
</feature>
<gene>
    <name evidence="9" type="ORF">IFO66_06955</name>
</gene>
<sequence length="323" mass="34442">MTLLLGVILFGVGLLLNVSLGTSDISVSTVIQALFFIDHSKDSLIVQQIRLPRVLVAVFIGANLAVAGAIMQAITRNPLANPQVFGVNAGASLIVVSSTVLLPQLTQQQLVYSAFLGAALGGLIVYYISDGGNARPAYLAIAGMTVHFFLSSLTQGLIMFNENTTDSVLYWLVGAIENRNWNHLKILLPWSIIGLVGAFLLSRSLTMLSMGDDMARSLGARVGFIRGFGGLLVIILAGCSVAVAGPIGFVGLLVPHIVRLMVGSDYRYVLPCSALFGAVLLIYADIISRYIAYPYESPIGIVTAMLGTPFFLYLAYKGGKSHE</sequence>
<evidence type="ECO:0000256" key="2">
    <source>
        <dbReference type="ARBA" id="ARBA00007935"/>
    </source>
</evidence>
<feature type="transmembrane region" description="Helical" evidence="8">
    <location>
        <begin position="266"/>
        <end position="286"/>
    </location>
</feature>
<feature type="transmembrane region" description="Helical" evidence="8">
    <location>
        <begin position="187"/>
        <end position="206"/>
    </location>
</feature>
<evidence type="ECO:0000256" key="5">
    <source>
        <dbReference type="ARBA" id="ARBA00022692"/>
    </source>
</evidence>
<dbReference type="InterPro" id="IPR037294">
    <property type="entry name" value="ABC_BtuC-like"/>
</dbReference>
<feature type="transmembrane region" description="Helical" evidence="8">
    <location>
        <begin position="227"/>
        <end position="254"/>
    </location>
</feature>
<feature type="transmembrane region" description="Helical" evidence="8">
    <location>
        <begin position="298"/>
        <end position="316"/>
    </location>
</feature>
<keyword evidence="4" id="KW-1003">Cell membrane</keyword>